<name>A0A834S8F7_9PLEO</name>
<evidence type="ECO:0000313" key="2">
    <source>
        <dbReference type="EMBL" id="KAF7577443.1"/>
    </source>
</evidence>
<feature type="compositionally biased region" description="Polar residues" evidence="1">
    <location>
        <begin position="1"/>
        <end position="10"/>
    </location>
</feature>
<feature type="compositionally biased region" description="Gly residues" evidence="1">
    <location>
        <begin position="448"/>
        <end position="467"/>
    </location>
</feature>
<feature type="region of interest" description="Disordered" evidence="1">
    <location>
        <begin position="239"/>
        <end position="258"/>
    </location>
</feature>
<comment type="caution">
    <text evidence="2">The sequence shown here is derived from an EMBL/GenBank/DDBJ whole genome shotgun (WGS) entry which is preliminary data.</text>
</comment>
<sequence>MAGSQSNSGDTDADVQEQLLNYPSERNTSKRAETISPGAKFTAEHLMRHCPYTVTFDYINPSLWGVPAPEDADETHATTWVAKAIHDYHTVLRYRGVYTGKFRARVADSLFNLLGGENAPEWDPAEFKAEKFDERSEAYQRQQNAHLAAPIDRQAQQPLQQTQPLEPLQPQPQRPSQGEQYRVRQGVRSHPQYQELQQPPYAINAYAGPQPRQTEQAMQPQQWYPQTQTRPPATAYREVTPFPQQPTNRVPDRPLGLPHDPYKTLPPRWSRNDRLEANTITQFSKLWDNSNKYTGNAYDLLDDKIKIFFSICWQVDIQEEQFHAVFPRILTGRAETLDDYNFARTRAENPDKGLHEVLQILLDKLQLCQRALGKNFEGEDALRTTVINACRGVPELEMALFKPATICEGLFSDLRSAVETHLARQHTAQLVTEDQYYLDRRYNGNGRIRGGSRGGGGFRGGSRGAYRGGEQRDDNGRGFKPRWRKKCFVCRKEGCWSTNHTDKERKDAPPEDFSVHLAEYEGIEHTSQYNQRGWREEEDCEDDEDDDVAEAHSEHQFFKEQCLADQAFLHHISGDDIYSRDAPSAPASQFLLEDRYTRSVYQGILPDTGAANVSTVGKEQYLALTREDPTVKLDTSTAGKASIKFGKGEATASIGTVQVSTEIGKINFEVLEAPTPFLLCLADMDRLKVYFNNTTDELVQDDVHIR</sequence>
<dbReference type="GeneID" id="90954101"/>
<dbReference type="RefSeq" id="XP_065965449.1">
    <property type="nucleotide sequence ID" value="XM_066103247.1"/>
</dbReference>
<feature type="region of interest" description="Disordered" evidence="1">
    <location>
        <begin position="448"/>
        <end position="477"/>
    </location>
</feature>
<evidence type="ECO:0000313" key="3">
    <source>
        <dbReference type="Proteomes" id="UP000245464"/>
    </source>
</evidence>
<evidence type="ECO:0000256" key="1">
    <source>
        <dbReference type="SAM" id="MobiDB-lite"/>
    </source>
</evidence>
<feature type="compositionally biased region" description="Acidic residues" evidence="1">
    <location>
        <begin position="536"/>
        <end position="548"/>
    </location>
</feature>
<gene>
    <name evidence="2" type="ORF">PtrM4_016830</name>
</gene>
<accession>A0A834S8F7</accession>
<feature type="region of interest" description="Disordered" evidence="1">
    <location>
        <begin position="165"/>
        <end position="188"/>
    </location>
</feature>
<reference evidence="2 3" key="1">
    <citation type="journal article" date="2018" name="BMC Genomics">
        <title>Comparative genomics of the wheat fungal pathogen Pyrenophora tritici-repentis reveals chromosomal variations and genome plasticity.</title>
        <authorList>
            <person name="Moolhuijzen P."/>
            <person name="See P.T."/>
            <person name="Hane J.K."/>
            <person name="Shi G."/>
            <person name="Liu Z."/>
            <person name="Oliver R.P."/>
            <person name="Moffat C.S."/>
        </authorList>
    </citation>
    <scope>NUCLEOTIDE SEQUENCE [LARGE SCALE GENOMIC DNA]</scope>
    <source>
        <strain evidence="2">M4</strain>
    </source>
</reference>
<feature type="region of interest" description="Disordered" evidence="1">
    <location>
        <begin position="1"/>
        <end position="31"/>
    </location>
</feature>
<dbReference type="Proteomes" id="UP000245464">
    <property type="component" value="Chromosome 1"/>
</dbReference>
<proteinExistence type="predicted"/>
<dbReference type="KEGG" id="ptrr:90954101"/>
<dbReference type="EMBL" id="NQIK02000001">
    <property type="protein sequence ID" value="KAF7577443.1"/>
    <property type="molecule type" value="Genomic_DNA"/>
</dbReference>
<dbReference type="AlphaFoldDB" id="A0A834S8F7"/>
<organism evidence="2 3">
    <name type="scientific">Pyrenophora tritici-repentis</name>
    <dbReference type="NCBI Taxonomy" id="45151"/>
    <lineage>
        <taxon>Eukaryota</taxon>
        <taxon>Fungi</taxon>
        <taxon>Dikarya</taxon>
        <taxon>Ascomycota</taxon>
        <taxon>Pezizomycotina</taxon>
        <taxon>Dothideomycetes</taxon>
        <taxon>Pleosporomycetidae</taxon>
        <taxon>Pleosporales</taxon>
        <taxon>Pleosporineae</taxon>
        <taxon>Pleosporaceae</taxon>
        <taxon>Pyrenophora</taxon>
    </lineage>
</organism>
<protein>
    <submittedName>
        <fullName evidence="2">DUF1421 multi-domain protein</fullName>
    </submittedName>
</protein>
<feature type="region of interest" description="Disordered" evidence="1">
    <location>
        <begin position="526"/>
        <end position="552"/>
    </location>
</feature>